<proteinExistence type="predicted"/>
<dbReference type="GO" id="GO:0003723">
    <property type="term" value="F:RNA binding"/>
    <property type="evidence" value="ECO:0007669"/>
    <property type="project" value="InterPro"/>
</dbReference>
<accession>A0AAE8STZ3</accession>
<dbReference type="EMBL" id="ONZQ02000004">
    <property type="protein sequence ID" value="SPO00656.1"/>
    <property type="molecule type" value="Genomic_DNA"/>
</dbReference>
<evidence type="ECO:0000259" key="4">
    <source>
        <dbReference type="Pfam" id="PF10447"/>
    </source>
</evidence>
<dbReference type="PANTHER" id="PTHR12686:SF8">
    <property type="entry name" value="EXOSOME COMPLEX COMPONENT CSL4"/>
    <property type="match status" value="1"/>
</dbReference>
<dbReference type="Gene3D" id="2.40.50.100">
    <property type="match status" value="1"/>
</dbReference>
<dbReference type="PANTHER" id="PTHR12686">
    <property type="entry name" value="3'-5' EXORIBONUCLEASE CSL4-RELATED"/>
    <property type="match status" value="1"/>
</dbReference>
<feature type="domain" description="Exosome complex component N-terminal" evidence="5">
    <location>
        <begin position="10"/>
        <end position="47"/>
    </location>
</feature>
<evidence type="ECO:0000313" key="6">
    <source>
        <dbReference type="EMBL" id="SPO00656.1"/>
    </source>
</evidence>
<dbReference type="Proteomes" id="UP001187682">
    <property type="component" value="Unassembled WGS sequence"/>
</dbReference>
<dbReference type="CDD" id="cd05791">
    <property type="entry name" value="S1_CSL4"/>
    <property type="match status" value="1"/>
</dbReference>
<dbReference type="InterPro" id="IPR025721">
    <property type="entry name" value="Exosome_cplx_N_dom"/>
</dbReference>
<evidence type="ECO:0000313" key="7">
    <source>
        <dbReference type="Proteomes" id="UP001187682"/>
    </source>
</evidence>
<keyword evidence="2" id="KW-0963">Cytoplasm</keyword>
<dbReference type="InterPro" id="IPR039771">
    <property type="entry name" value="Csl4"/>
</dbReference>
<name>A0AAE8STZ3_9PEZI</name>
<evidence type="ECO:0000256" key="2">
    <source>
        <dbReference type="ARBA" id="ARBA00022490"/>
    </source>
</evidence>
<dbReference type="Pfam" id="PF10447">
    <property type="entry name" value="EXOSC1"/>
    <property type="match status" value="2"/>
</dbReference>
<sequence>MATDSRLPSVAVPGKILGPATHYLPGPGTHIHNNQVVSSLLGHVTVTAASARPAGPAKRLTKITSRAAEELPTVSVARGERRREVLPDVGHVVLCRVTRLMPRQAIVSIQQVGGTVLETEWQGVIRSQDVRATEKDKVKIYESFRPGDTISLGDQANYYLSTASNELGVIMATSEAGNDMVPVSWKEFKDPLTGLSEPRNVAKPE</sequence>
<dbReference type="InterPro" id="IPR012340">
    <property type="entry name" value="NA-bd_OB-fold"/>
</dbReference>
<dbReference type="SUPFAM" id="SSF50249">
    <property type="entry name" value="Nucleic acid-binding proteins"/>
    <property type="match status" value="1"/>
</dbReference>
<dbReference type="GO" id="GO:0006396">
    <property type="term" value="P:RNA processing"/>
    <property type="evidence" value="ECO:0007669"/>
    <property type="project" value="InterPro"/>
</dbReference>
<dbReference type="GO" id="GO:0005737">
    <property type="term" value="C:cytoplasm"/>
    <property type="evidence" value="ECO:0007669"/>
    <property type="project" value="TreeGrafter"/>
</dbReference>
<gene>
    <name evidence="6" type="ORF">DNG_03405</name>
</gene>
<evidence type="ECO:0000259" key="5">
    <source>
        <dbReference type="Pfam" id="PF14382"/>
    </source>
</evidence>
<organism evidence="6 7">
    <name type="scientific">Cephalotrichum gorgonifer</name>
    <dbReference type="NCBI Taxonomy" id="2041049"/>
    <lineage>
        <taxon>Eukaryota</taxon>
        <taxon>Fungi</taxon>
        <taxon>Dikarya</taxon>
        <taxon>Ascomycota</taxon>
        <taxon>Pezizomycotina</taxon>
        <taxon>Sordariomycetes</taxon>
        <taxon>Hypocreomycetidae</taxon>
        <taxon>Microascales</taxon>
        <taxon>Microascaceae</taxon>
        <taxon>Cephalotrichum</taxon>
    </lineage>
</organism>
<protein>
    <submittedName>
        <fullName evidence="6">Probable CSL4 - core component of the 3`-5` exosome</fullName>
    </submittedName>
</protein>
<reference evidence="6" key="1">
    <citation type="submission" date="2018-03" db="EMBL/GenBank/DDBJ databases">
        <authorList>
            <person name="Guldener U."/>
        </authorList>
    </citation>
    <scope>NUCLEOTIDE SEQUENCE</scope>
</reference>
<feature type="domain" description="Exosome complex component CSL4 C-terminal" evidence="4">
    <location>
        <begin position="117"/>
        <end position="150"/>
    </location>
</feature>
<comment type="subcellular location">
    <subcellularLocation>
        <location evidence="1">Nucleus</location>
        <location evidence="1">Nucleolus</location>
    </subcellularLocation>
</comment>
<evidence type="ECO:0000256" key="1">
    <source>
        <dbReference type="ARBA" id="ARBA00004604"/>
    </source>
</evidence>
<keyword evidence="3" id="KW-0271">Exosome</keyword>
<dbReference type="InterPro" id="IPR019495">
    <property type="entry name" value="EXOSC1_C"/>
</dbReference>
<dbReference type="GO" id="GO:0005730">
    <property type="term" value="C:nucleolus"/>
    <property type="evidence" value="ECO:0007669"/>
    <property type="project" value="UniProtKB-SubCell"/>
</dbReference>
<feature type="domain" description="Exosome complex component CSL4 C-terminal" evidence="4">
    <location>
        <begin position="86"/>
        <end position="114"/>
    </location>
</feature>
<keyword evidence="7" id="KW-1185">Reference proteome</keyword>
<dbReference type="AlphaFoldDB" id="A0AAE8STZ3"/>
<dbReference type="Pfam" id="PF14382">
    <property type="entry name" value="ECR1_N"/>
    <property type="match status" value="1"/>
</dbReference>
<evidence type="ECO:0000256" key="3">
    <source>
        <dbReference type="ARBA" id="ARBA00022835"/>
    </source>
</evidence>
<comment type="caution">
    <text evidence="6">The sequence shown here is derived from an EMBL/GenBank/DDBJ whole genome shotgun (WGS) entry which is preliminary data.</text>
</comment>
<dbReference type="GO" id="GO:0000176">
    <property type="term" value="C:nuclear exosome (RNase complex)"/>
    <property type="evidence" value="ECO:0007669"/>
    <property type="project" value="TreeGrafter"/>
</dbReference>
<dbReference type="Gene3D" id="2.40.50.140">
    <property type="entry name" value="Nucleic acid-binding proteins"/>
    <property type="match status" value="1"/>
</dbReference>
<dbReference type="SUPFAM" id="SSF110324">
    <property type="entry name" value="Ribosomal L27 protein-like"/>
    <property type="match status" value="1"/>
</dbReference>